<dbReference type="Pfam" id="PF04675">
    <property type="entry name" value="DNA_ligase_A_N"/>
    <property type="match status" value="1"/>
</dbReference>
<comment type="catalytic activity">
    <reaction evidence="14">
        <text>ATP + (deoxyribonucleotide)n-3'-hydroxyl + 5'-phospho-(deoxyribonucleotide)m = (deoxyribonucleotide)n+m + AMP + diphosphate.</text>
        <dbReference type="EC" id="6.5.1.1"/>
    </reaction>
</comment>
<dbReference type="InterPro" id="IPR016059">
    <property type="entry name" value="DNA_ligase_ATP-dep_CS"/>
</dbReference>
<dbReference type="FunFam" id="1.10.3260.10:FF:000007">
    <property type="entry name" value="DNA ligase"/>
    <property type="match status" value="1"/>
</dbReference>
<dbReference type="SUPFAM" id="SSF56091">
    <property type="entry name" value="DNA ligase/mRNA capping enzyme, catalytic domain"/>
    <property type="match status" value="1"/>
</dbReference>
<dbReference type="InterPro" id="IPR036599">
    <property type="entry name" value="DNA_ligase_N_sf"/>
</dbReference>
<dbReference type="InterPro" id="IPR012310">
    <property type="entry name" value="DNA_ligase_ATP-dep_cent"/>
</dbReference>
<evidence type="ECO:0000313" key="17">
    <source>
        <dbReference type="EMBL" id="SIR65277.1"/>
    </source>
</evidence>
<feature type="domain" description="ATP-dependent DNA ligase family profile" evidence="16">
    <location>
        <begin position="330"/>
        <end position="459"/>
    </location>
</feature>
<dbReference type="Gene3D" id="1.10.3260.10">
    <property type="entry name" value="DNA ligase, ATP-dependent, N-terminal domain"/>
    <property type="match status" value="1"/>
</dbReference>
<feature type="binding site" evidence="14">
    <location>
        <position position="424"/>
    </location>
    <ligand>
        <name>ATP</name>
        <dbReference type="ChEBI" id="CHEBI:30616"/>
    </ligand>
</feature>
<evidence type="ECO:0000256" key="11">
    <source>
        <dbReference type="ARBA" id="ARBA00023172"/>
    </source>
</evidence>
<evidence type="ECO:0000256" key="5">
    <source>
        <dbReference type="ARBA" id="ARBA00022705"/>
    </source>
</evidence>
<dbReference type="EMBL" id="FTNO01000003">
    <property type="protein sequence ID" value="SIR65277.1"/>
    <property type="molecule type" value="Genomic_DNA"/>
</dbReference>
<evidence type="ECO:0000256" key="1">
    <source>
        <dbReference type="ARBA" id="ARBA00007572"/>
    </source>
</evidence>
<dbReference type="GO" id="GO:0005524">
    <property type="term" value="F:ATP binding"/>
    <property type="evidence" value="ECO:0007669"/>
    <property type="project" value="UniProtKB-UniRule"/>
</dbReference>
<keyword evidence="4 14" id="KW-0132">Cell division</keyword>
<dbReference type="GO" id="GO:0071897">
    <property type="term" value="P:DNA biosynthetic process"/>
    <property type="evidence" value="ECO:0007669"/>
    <property type="project" value="InterPro"/>
</dbReference>
<feature type="binding site" evidence="14">
    <location>
        <position position="271"/>
    </location>
    <ligand>
        <name>ATP</name>
        <dbReference type="ChEBI" id="CHEBI:30616"/>
    </ligand>
</feature>
<protein>
    <recommendedName>
        <fullName evidence="2 14">DNA ligase</fullName>
        <ecNumber evidence="14">6.5.1.1</ecNumber>
    </recommendedName>
    <alternativeName>
        <fullName evidence="14">Polydeoxyribonucleotide synthase [ATP]</fullName>
    </alternativeName>
</protein>
<evidence type="ECO:0000256" key="10">
    <source>
        <dbReference type="ARBA" id="ARBA00022842"/>
    </source>
</evidence>
<dbReference type="InterPro" id="IPR000977">
    <property type="entry name" value="DNA_ligase_ATP-dep"/>
</dbReference>
<comment type="cofactor">
    <cofactor evidence="14">
        <name>Mg(2+)</name>
        <dbReference type="ChEBI" id="CHEBI:18420"/>
    </cofactor>
</comment>
<evidence type="ECO:0000256" key="15">
    <source>
        <dbReference type="RuleBase" id="RU004196"/>
    </source>
</evidence>
<dbReference type="EC" id="6.5.1.1" evidence="14"/>
<dbReference type="SUPFAM" id="SSF117018">
    <property type="entry name" value="ATP-dependent DNA ligase DNA-binding domain"/>
    <property type="match status" value="1"/>
</dbReference>
<comment type="function">
    <text evidence="14">DNA ligase that seals nicks in double-stranded DNA during DNA replication, DNA recombination and DNA repair.</text>
</comment>
<feature type="binding site" evidence="14">
    <location>
        <position position="301"/>
    </location>
    <ligand>
        <name>ATP</name>
        <dbReference type="ChEBI" id="CHEBI:30616"/>
    </ligand>
</feature>
<dbReference type="PROSITE" id="PS00697">
    <property type="entry name" value="DNA_LIGASE_A1"/>
    <property type="match status" value="1"/>
</dbReference>
<dbReference type="InterPro" id="IPR050191">
    <property type="entry name" value="ATP-dep_DNA_ligase"/>
</dbReference>
<keyword evidence="6 14" id="KW-0479">Metal-binding</keyword>
<dbReference type="NCBIfam" id="TIGR00574">
    <property type="entry name" value="dnl1"/>
    <property type="match status" value="1"/>
</dbReference>
<feature type="active site" description="N6-AMP-lysine intermediate" evidence="14">
    <location>
        <position position="251"/>
    </location>
</feature>
<reference evidence="18" key="1">
    <citation type="submission" date="2017-01" db="EMBL/GenBank/DDBJ databases">
        <authorList>
            <person name="Varghese N."/>
            <person name="Submissions S."/>
        </authorList>
    </citation>
    <scope>NUCLEOTIDE SEQUENCE [LARGE SCALE GENOMIC DNA]</scope>
    <source>
        <strain evidence="18">CGMCC 1.7737</strain>
    </source>
</reference>
<evidence type="ECO:0000256" key="14">
    <source>
        <dbReference type="HAMAP-Rule" id="MF_00407"/>
    </source>
</evidence>
<dbReference type="PROSITE" id="PS00333">
    <property type="entry name" value="DNA_LIGASE_A2"/>
    <property type="match status" value="1"/>
</dbReference>
<dbReference type="Gene3D" id="3.30.470.30">
    <property type="entry name" value="DNA ligase/mRNA capping enzyme"/>
    <property type="match status" value="1"/>
</dbReference>
<dbReference type="AlphaFoldDB" id="A0A1N7CP65"/>
<evidence type="ECO:0000259" key="16">
    <source>
        <dbReference type="PROSITE" id="PS50160"/>
    </source>
</evidence>
<keyword evidence="11 14" id="KW-0233">DNA recombination</keyword>
<dbReference type="GO" id="GO:0051301">
    <property type="term" value="P:cell division"/>
    <property type="evidence" value="ECO:0007669"/>
    <property type="project" value="UniProtKB-KW"/>
</dbReference>
<dbReference type="Gene3D" id="2.40.50.140">
    <property type="entry name" value="Nucleic acid-binding proteins"/>
    <property type="match status" value="1"/>
</dbReference>
<keyword evidence="13 14" id="KW-0131">Cell cycle</keyword>
<feature type="binding site" evidence="14">
    <location>
        <position position="256"/>
    </location>
    <ligand>
        <name>ATP</name>
        <dbReference type="ChEBI" id="CHEBI:30616"/>
    </ligand>
</feature>
<feature type="binding site" evidence="14">
    <location>
        <position position="418"/>
    </location>
    <ligand>
        <name>ATP</name>
        <dbReference type="ChEBI" id="CHEBI:30616"/>
    </ligand>
</feature>
<dbReference type="InterPro" id="IPR012309">
    <property type="entry name" value="DNA_ligase_ATP-dep_C"/>
</dbReference>
<dbReference type="CDD" id="cd07901">
    <property type="entry name" value="Adenylation_DNA_ligase_Arch_LigB"/>
    <property type="match status" value="1"/>
</dbReference>
<dbReference type="GO" id="GO:0006310">
    <property type="term" value="P:DNA recombination"/>
    <property type="evidence" value="ECO:0007669"/>
    <property type="project" value="UniProtKB-UniRule"/>
</dbReference>
<dbReference type="Pfam" id="PF01068">
    <property type="entry name" value="DNA_ligase_A_M"/>
    <property type="match status" value="1"/>
</dbReference>
<dbReference type="InterPro" id="IPR012340">
    <property type="entry name" value="NA-bd_OB-fold"/>
</dbReference>
<evidence type="ECO:0000256" key="13">
    <source>
        <dbReference type="ARBA" id="ARBA00023306"/>
    </source>
</evidence>
<comment type="similarity">
    <text evidence="1 14 15">Belongs to the ATP-dependent DNA ligase family.</text>
</comment>
<evidence type="ECO:0000256" key="6">
    <source>
        <dbReference type="ARBA" id="ARBA00022723"/>
    </source>
</evidence>
<dbReference type="PANTHER" id="PTHR45674">
    <property type="entry name" value="DNA LIGASE 1/3 FAMILY MEMBER"/>
    <property type="match status" value="1"/>
</dbReference>
<keyword evidence="5 14" id="KW-0235">DNA replication</keyword>
<keyword evidence="7 14" id="KW-0547">Nucleotide-binding</keyword>
<feature type="binding site" evidence="14">
    <location>
        <position position="249"/>
    </location>
    <ligand>
        <name>ATP</name>
        <dbReference type="ChEBI" id="CHEBI:30616"/>
    </ligand>
</feature>
<dbReference type="Pfam" id="PF04679">
    <property type="entry name" value="DNA_ligase_A_C"/>
    <property type="match status" value="1"/>
</dbReference>
<dbReference type="InterPro" id="IPR022865">
    <property type="entry name" value="DNA_ligae_ATP-dep_bac/arc"/>
</dbReference>
<keyword evidence="12 14" id="KW-0234">DNA repair</keyword>
<dbReference type="OrthoDB" id="31274at2157"/>
<dbReference type="Proteomes" id="UP000186914">
    <property type="component" value="Unassembled WGS sequence"/>
</dbReference>
<dbReference type="PANTHER" id="PTHR45674:SF7">
    <property type="entry name" value="DNA LIGASE"/>
    <property type="match status" value="1"/>
</dbReference>
<evidence type="ECO:0000256" key="4">
    <source>
        <dbReference type="ARBA" id="ARBA00022618"/>
    </source>
</evidence>
<keyword evidence="3 14" id="KW-0436">Ligase</keyword>
<evidence type="ECO:0000256" key="7">
    <source>
        <dbReference type="ARBA" id="ARBA00022741"/>
    </source>
</evidence>
<feature type="binding site" evidence="14">
    <location>
        <position position="342"/>
    </location>
    <ligand>
        <name>ATP</name>
        <dbReference type="ChEBI" id="CHEBI:30616"/>
    </ligand>
</feature>
<keyword evidence="18" id="KW-1185">Reference proteome</keyword>
<evidence type="ECO:0000256" key="3">
    <source>
        <dbReference type="ARBA" id="ARBA00022598"/>
    </source>
</evidence>
<dbReference type="GO" id="GO:0003677">
    <property type="term" value="F:DNA binding"/>
    <property type="evidence" value="ECO:0007669"/>
    <property type="project" value="InterPro"/>
</dbReference>
<keyword evidence="10 14" id="KW-0460">Magnesium</keyword>
<dbReference type="GO" id="GO:0003910">
    <property type="term" value="F:DNA ligase (ATP) activity"/>
    <property type="evidence" value="ECO:0007669"/>
    <property type="project" value="UniProtKB-UniRule"/>
</dbReference>
<organism evidence="17 18">
    <name type="scientific">Haladaptatus litoreus</name>
    <dbReference type="NCBI Taxonomy" id="553468"/>
    <lineage>
        <taxon>Archaea</taxon>
        <taxon>Methanobacteriati</taxon>
        <taxon>Methanobacteriota</taxon>
        <taxon>Stenosarchaea group</taxon>
        <taxon>Halobacteria</taxon>
        <taxon>Halobacteriales</taxon>
        <taxon>Haladaptataceae</taxon>
        <taxon>Haladaptatus</taxon>
    </lineage>
</organism>
<dbReference type="HAMAP" id="MF_00407">
    <property type="entry name" value="DNA_ligase"/>
    <property type="match status" value="1"/>
</dbReference>
<name>A0A1N7CP65_9EURY</name>
<dbReference type="GO" id="GO:0006273">
    <property type="term" value="P:lagging strand elongation"/>
    <property type="evidence" value="ECO:0007669"/>
    <property type="project" value="TreeGrafter"/>
</dbReference>
<dbReference type="PROSITE" id="PS50160">
    <property type="entry name" value="DNA_LIGASE_A3"/>
    <property type="match status" value="1"/>
</dbReference>
<dbReference type="GO" id="GO:0006281">
    <property type="term" value="P:DNA repair"/>
    <property type="evidence" value="ECO:0007669"/>
    <property type="project" value="UniProtKB-UniRule"/>
</dbReference>
<dbReference type="RefSeq" id="WP_076431094.1">
    <property type="nucleotide sequence ID" value="NZ_FTNO01000003.1"/>
</dbReference>
<evidence type="ECO:0000256" key="2">
    <source>
        <dbReference type="ARBA" id="ARBA00013308"/>
    </source>
</evidence>
<dbReference type="SUPFAM" id="SSF50249">
    <property type="entry name" value="Nucleic acid-binding proteins"/>
    <property type="match status" value="1"/>
</dbReference>
<evidence type="ECO:0000313" key="18">
    <source>
        <dbReference type="Proteomes" id="UP000186914"/>
    </source>
</evidence>
<keyword evidence="9 14" id="KW-0067">ATP-binding</keyword>
<proteinExistence type="inferred from homology"/>
<evidence type="ECO:0000256" key="9">
    <source>
        <dbReference type="ARBA" id="ARBA00022840"/>
    </source>
</evidence>
<gene>
    <name evidence="14" type="primary">lig</name>
    <name evidence="17" type="ORF">SAMN05421858_3138</name>
</gene>
<dbReference type="InterPro" id="IPR012308">
    <property type="entry name" value="DNA_ligase_ATP-dep_N"/>
</dbReference>
<keyword evidence="8 14" id="KW-0227">DNA damage</keyword>
<sequence>MEYGRLVEVYNRLDETSSTIEKTEIVAECFENADELLPELSQLVRGRLFASWEPDDLGVSSSLTAQAIENATGVDEAQLESWWRETGDLGDAAAHAIESRLQTTLVSKTLEVGHVYNTLRDLADYEGSGSQQRRIDDIAELLANADPNEARYLVRTIVGAMRLGVGEGTIRDAIAMSFLDGSDEAVQAVEQAYEVTNDFRIVSETARTEGRAGLDNLEVQLFRPVKAMLAQKAESVADALEATDQPLVEYKYDGMRVTIHIRGDEVRIFTRRLEDVTAQFPDIVTAVHEAVAADNAIIEAEVVGYDPDTGRPIPFQEFSKRIKRKTNINAMVAEYPVTVHVFDLLYHTDESLLNTPLSNRLDRLETLIDQGGETIQRATNRRLPSLEEASSFYRDALAAGQEGLMVKNLNAAYQPGSRVGYMLKVKPMMEPLDLVVVQAKWSEGRKSDWLGRLRLACWDAEREELREVGRMFSGLTDAELREITAKLEPLIQSVDGRTAHLRPEVVIEVEYEEIQQSTKYDSGYALRFPRFGGFRDDLGPEDADQFDRVKRLYEEQWSK</sequence>
<evidence type="ECO:0000256" key="12">
    <source>
        <dbReference type="ARBA" id="ARBA00023204"/>
    </source>
</evidence>
<accession>A0A1N7CP65</accession>
<dbReference type="GO" id="GO:0046872">
    <property type="term" value="F:metal ion binding"/>
    <property type="evidence" value="ECO:0007669"/>
    <property type="project" value="UniProtKB-KW"/>
</dbReference>
<evidence type="ECO:0000256" key="8">
    <source>
        <dbReference type="ARBA" id="ARBA00022763"/>
    </source>
</evidence>